<feature type="region of interest" description="Disordered" evidence="1">
    <location>
        <begin position="1"/>
        <end position="45"/>
    </location>
</feature>
<reference evidence="2 3" key="1">
    <citation type="submission" date="2019-11" db="EMBL/GenBank/DDBJ databases">
        <title>Whole genome sequence of Oryza granulata.</title>
        <authorList>
            <person name="Li W."/>
        </authorList>
    </citation>
    <scope>NUCLEOTIDE SEQUENCE [LARGE SCALE GENOMIC DNA]</scope>
    <source>
        <strain evidence="3">cv. Menghai</strain>
        <tissue evidence="2">Leaf</tissue>
    </source>
</reference>
<evidence type="ECO:0000313" key="3">
    <source>
        <dbReference type="Proteomes" id="UP000479710"/>
    </source>
</evidence>
<dbReference type="AlphaFoldDB" id="A0A6G1EV31"/>
<feature type="compositionally biased region" description="Acidic residues" evidence="1">
    <location>
        <begin position="26"/>
        <end position="45"/>
    </location>
</feature>
<keyword evidence="3" id="KW-1185">Reference proteome</keyword>
<name>A0A6G1EV31_9ORYZ</name>
<dbReference type="EMBL" id="SPHZ02000002">
    <property type="protein sequence ID" value="KAF0928459.1"/>
    <property type="molecule type" value="Genomic_DNA"/>
</dbReference>
<sequence length="82" mass="9068">MTTENLCLTSEGTYGAEPPSGSFTNDDGDEFIFDDDTDEESDMFDDQDWVGDEDIEIKDVVDGIPKSSSVSDPYEIVYSNIP</sequence>
<proteinExistence type="predicted"/>
<gene>
    <name evidence="2" type="ORF">E2562_004106</name>
</gene>
<comment type="caution">
    <text evidence="2">The sequence shown here is derived from an EMBL/GenBank/DDBJ whole genome shotgun (WGS) entry which is preliminary data.</text>
</comment>
<feature type="compositionally biased region" description="Polar residues" evidence="1">
    <location>
        <begin position="1"/>
        <end position="12"/>
    </location>
</feature>
<dbReference type="Proteomes" id="UP000479710">
    <property type="component" value="Unassembled WGS sequence"/>
</dbReference>
<organism evidence="2 3">
    <name type="scientific">Oryza meyeriana var. granulata</name>
    <dbReference type="NCBI Taxonomy" id="110450"/>
    <lineage>
        <taxon>Eukaryota</taxon>
        <taxon>Viridiplantae</taxon>
        <taxon>Streptophyta</taxon>
        <taxon>Embryophyta</taxon>
        <taxon>Tracheophyta</taxon>
        <taxon>Spermatophyta</taxon>
        <taxon>Magnoliopsida</taxon>
        <taxon>Liliopsida</taxon>
        <taxon>Poales</taxon>
        <taxon>Poaceae</taxon>
        <taxon>BOP clade</taxon>
        <taxon>Oryzoideae</taxon>
        <taxon>Oryzeae</taxon>
        <taxon>Oryzinae</taxon>
        <taxon>Oryza</taxon>
        <taxon>Oryza meyeriana</taxon>
    </lineage>
</organism>
<protein>
    <submittedName>
        <fullName evidence="2">Uncharacterized protein</fullName>
    </submittedName>
</protein>
<evidence type="ECO:0000256" key="1">
    <source>
        <dbReference type="SAM" id="MobiDB-lite"/>
    </source>
</evidence>
<evidence type="ECO:0000313" key="2">
    <source>
        <dbReference type="EMBL" id="KAF0928459.1"/>
    </source>
</evidence>
<accession>A0A6G1EV31</accession>